<dbReference type="AlphaFoldDB" id="Q4WHR2"/>
<dbReference type="VEuPathDB" id="FungiDB:Afu2g04500"/>
<protein>
    <submittedName>
        <fullName evidence="2">Uncharacterized protein</fullName>
    </submittedName>
</protein>
<dbReference type="EMBL" id="AAHF01000008">
    <property type="protein sequence ID" value="EAL87543.1"/>
    <property type="molecule type" value="Genomic_DNA"/>
</dbReference>
<dbReference type="Proteomes" id="UP000002530">
    <property type="component" value="Unassembled WGS sequence"/>
</dbReference>
<name>Q4WHR2_ASPFU</name>
<sequence length="97" mass="10702">MKEQKNKDMWGTGHITSVAILVDMAQADSIAESTADSRQRTEARGPTLPAIVSPVQNQKRPSTDQRSVDAGSYIPSKESRAEKRANHQASTTRMMLF</sequence>
<reference evidence="2 3" key="1">
    <citation type="journal article" date="2005" name="Nature">
        <title>Genomic sequence of the pathogenic and allergenic filamentous fungus Aspergillus fumigatus.</title>
        <authorList>
            <person name="Nierman W.C."/>
            <person name="Pain A."/>
            <person name="Anderson M.J."/>
            <person name="Wortman J.R."/>
            <person name="Kim H.S."/>
            <person name="Arroyo J."/>
            <person name="Berriman M."/>
            <person name="Abe K."/>
            <person name="Archer D.B."/>
            <person name="Bermejo C."/>
            <person name="Bennett J."/>
            <person name="Bowyer P."/>
            <person name="Chen D."/>
            <person name="Collins M."/>
            <person name="Coulsen R."/>
            <person name="Davies R."/>
            <person name="Dyer P.S."/>
            <person name="Farman M."/>
            <person name="Fedorova N."/>
            <person name="Fedorova N."/>
            <person name="Feldblyum T.V."/>
            <person name="Fischer R."/>
            <person name="Fosker N."/>
            <person name="Fraser A."/>
            <person name="Garcia J.L."/>
            <person name="Garcia M.J."/>
            <person name="Goble A."/>
            <person name="Goldman G.H."/>
            <person name="Gomi K."/>
            <person name="Griffith-Jones S."/>
            <person name="Gwilliam R."/>
            <person name="Haas B."/>
            <person name="Haas H."/>
            <person name="Harris D."/>
            <person name="Horiuchi H."/>
            <person name="Huang J."/>
            <person name="Humphray S."/>
            <person name="Jimenez J."/>
            <person name="Keller N."/>
            <person name="Khouri H."/>
            <person name="Kitamoto K."/>
            <person name="Kobayashi T."/>
            <person name="Konzack S."/>
            <person name="Kulkarni R."/>
            <person name="Kumagai T."/>
            <person name="Lafon A."/>
            <person name="Latge J.P."/>
            <person name="Li W."/>
            <person name="Lord A."/>
            <person name="Lu C."/>
            <person name="Majoros W.H."/>
            <person name="May G.S."/>
            <person name="Miller B.L."/>
            <person name="Mohamoud Y."/>
            <person name="Molina M."/>
            <person name="Monod M."/>
            <person name="Mouyna I."/>
            <person name="Mulligan S."/>
            <person name="Murphy L."/>
            <person name="O'Neil S."/>
            <person name="Paulsen I."/>
            <person name="Penalva M.A."/>
            <person name="Pertea M."/>
            <person name="Price C."/>
            <person name="Pritchard B.L."/>
            <person name="Quail M.A."/>
            <person name="Rabbinowitsch E."/>
            <person name="Rawlins N."/>
            <person name="Rajandream M.A."/>
            <person name="Reichard U."/>
            <person name="Renauld H."/>
            <person name="Robson G.D."/>
            <person name="Rodriguez de Cordoba S."/>
            <person name="Rodriguez-Pena J.M."/>
            <person name="Ronning C.M."/>
            <person name="Rutter S."/>
            <person name="Salzberg S.L."/>
            <person name="Sanchez M."/>
            <person name="Sanchez-Ferrero J.C."/>
            <person name="Saunders D."/>
            <person name="Seeger K."/>
            <person name="Squares R."/>
            <person name="Squares S."/>
            <person name="Takeuchi M."/>
            <person name="Tekaia F."/>
            <person name="Turner G."/>
            <person name="Vazquez de Aldana C.R."/>
            <person name="Weidman J."/>
            <person name="White O."/>
            <person name="Woodward J."/>
            <person name="Yu J.H."/>
            <person name="Fraser C."/>
            <person name="Galagan J.E."/>
            <person name="Asai K."/>
            <person name="Machida M."/>
            <person name="Hall N."/>
            <person name="Barrell B."/>
            <person name="Denning D.W."/>
        </authorList>
    </citation>
    <scope>NUCLEOTIDE SEQUENCE [LARGE SCALE GENOMIC DNA]</scope>
    <source>
        <strain evidence="2 3">Af293</strain>
    </source>
</reference>
<feature type="compositionally biased region" description="Polar residues" evidence="1">
    <location>
        <begin position="87"/>
        <end position="97"/>
    </location>
</feature>
<feature type="region of interest" description="Disordered" evidence="1">
    <location>
        <begin position="30"/>
        <end position="97"/>
    </location>
</feature>
<gene>
    <name evidence="2" type="ORF">AFUA_2G04500</name>
</gene>
<evidence type="ECO:0000313" key="2">
    <source>
        <dbReference type="EMBL" id="EAL87543.1"/>
    </source>
</evidence>
<comment type="caution">
    <text evidence="2">The sequence shown here is derived from an EMBL/GenBank/DDBJ whole genome shotgun (WGS) entry which is preliminary data.</text>
</comment>
<dbReference type="OrthoDB" id="10486053at2759"/>
<dbReference type="InParanoid" id="Q4WHR2"/>
<evidence type="ECO:0000256" key="1">
    <source>
        <dbReference type="SAM" id="MobiDB-lite"/>
    </source>
</evidence>
<organism evidence="2 3">
    <name type="scientific">Aspergillus fumigatus (strain ATCC MYA-4609 / CBS 101355 / FGSC A1100 / Af293)</name>
    <name type="common">Neosartorya fumigata</name>
    <dbReference type="NCBI Taxonomy" id="330879"/>
    <lineage>
        <taxon>Eukaryota</taxon>
        <taxon>Fungi</taxon>
        <taxon>Dikarya</taxon>
        <taxon>Ascomycota</taxon>
        <taxon>Pezizomycotina</taxon>
        <taxon>Eurotiomycetes</taxon>
        <taxon>Eurotiomycetidae</taxon>
        <taxon>Eurotiales</taxon>
        <taxon>Aspergillaceae</taxon>
        <taxon>Aspergillus</taxon>
        <taxon>Aspergillus subgen. Fumigati</taxon>
    </lineage>
</organism>
<evidence type="ECO:0000313" key="3">
    <source>
        <dbReference type="Proteomes" id="UP000002530"/>
    </source>
</evidence>
<dbReference type="RefSeq" id="XP_749581.1">
    <property type="nucleotide sequence ID" value="XM_744488.1"/>
</dbReference>
<dbReference type="KEGG" id="afm:AFUA_2G04500"/>
<proteinExistence type="predicted"/>
<dbReference type="HOGENOM" id="CLU_2346303_0_0_1"/>
<dbReference type="GeneID" id="3506796"/>
<accession>Q4WHR2</accession>
<keyword evidence="3" id="KW-1185">Reference proteome</keyword>